<accession>A0A1B6F1J6</accession>
<proteinExistence type="predicted"/>
<feature type="transmembrane region" description="Helical" evidence="1">
    <location>
        <begin position="125"/>
        <end position="146"/>
    </location>
</feature>
<dbReference type="EMBL" id="GECZ01025647">
    <property type="protein sequence ID" value="JAS44122.1"/>
    <property type="molecule type" value="Transcribed_RNA"/>
</dbReference>
<protein>
    <submittedName>
        <fullName evidence="2">Uncharacterized protein</fullName>
    </submittedName>
</protein>
<reference evidence="2" key="1">
    <citation type="submission" date="2015-11" db="EMBL/GenBank/DDBJ databases">
        <title>De novo transcriptome assembly of four potential Pierce s Disease insect vectors from Arizona vineyards.</title>
        <authorList>
            <person name="Tassone E.E."/>
        </authorList>
    </citation>
    <scope>NUCLEOTIDE SEQUENCE</scope>
</reference>
<evidence type="ECO:0000313" key="2">
    <source>
        <dbReference type="EMBL" id="JAS44122.1"/>
    </source>
</evidence>
<organism evidence="2">
    <name type="scientific">Cuerna arida</name>
    <dbReference type="NCBI Taxonomy" id="1464854"/>
    <lineage>
        <taxon>Eukaryota</taxon>
        <taxon>Metazoa</taxon>
        <taxon>Ecdysozoa</taxon>
        <taxon>Arthropoda</taxon>
        <taxon>Hexapoda</taxon>
        <taxon>Insecta</taxon>
        <taxon>Pterygota</taxon>
        <taxon>Neoptera</taxon>
        <taxon>Paraneoptera</taxon>
        <taxon>Hemiptera</taxon>
        <taxon>Auchenorrhyncha</taxon>
        <taxon>Membracoidea</taxon>
        <taxon>Cicadellidae</taxon>
        <taxon>Cicadellinae</taxon>
        <taxon>Proconiini</taxon>
        <taxon>Cuerna</taxon>
    </lineage>
</organism>
<name>A0A1B6F1J6_9HEMI</name>
<gene>
    <name evidence="2" type="ORF">g.12312</name>
</gene>
<dbReference type="AlphaFoldDB" id="A0A1B6F1J6"/>
<feature type="transmembrane region" description="Helical" evidence="1">
    <location>
        <begin position="58"/>
        <end position="88"/>
    </location>
</feature>
<keyword evidence="1" id="KW-0812">Transmembrane</keyword>
<keyword evidence="1" id="KW-1133">Transmembrane helix</keyword>
<feature type="transmembrane region" description="Helical" evidence="1">
    <location>
        <begin position="21"/>
        <end position="46"/>
    </location>
</feature>
<evidence type="ECO:0000256" key="1">
    <source>
        <dbReference type="SAM" id="Phobius"/>
    </source>
</evidence>
<keyword evidence="1" id="KW-0472">Membrane</keyword>
<feature type="transmembrane region" description="Helical" evidence="1">
    <location>
        <begin position="95"/>
        <end position="119"/>
    </location>
</feature>
<sequence length="158" mass="17632">MSDSNPTVVCKMGRRGFCGCCSLEAGGVFTGLLASIYNGALIYWFILTLQTLHSNDDFFLVLTVVLEVLMILAAVHIAVSLLLIYAIFKEKQDLVMLWVIVYISSCFVVAGLFTIGVAFMLDKVFLYIILCNFLFLFNVVMTLRLYKDMAGNGKKENV</sequence>